<dbReference type="GO" id="GO:0003697">
    <property type="term" value="F:single-stranded DNA binding"/>
    <property type="evidence" value="ECO:0007669"/>
    <property type="project" value="TreeGrafter"/>
</dbReference>
<feature type="region of interest" description="Disordered" evidence="3">
    <location>
        <begin position="319"/>
        <end position="367"/>
    </location>
</feature>
<evidence type="ECO:0000313" key="5">
    <source>
        <dbReference type="Proteomes" id="UP000240883"/>
    </source>
</evidence>
<feature type="compositionally biased region" description="Basic and acidic residues" evidence="3">
    <location>
        <begin position="175"/>
        <end position="201"/>
    </location>
</feature>
<dbReference type="GO" id="GO:0000724">
    <property type="term" value="P:double-strand break repair via homologous recombination"/>
    <property type="evidence" value="ECO:0007669"/>
    <property type="project" value="TreeGrafter"/>
</dbReference>
<protein>
    <recommendedName>
        <fullName evidence="6">DNA recombination and repair protein Rad51-like C-terminal domain-containing protein</fullName>
    </recommendedName>
</protein>
<dbReference type="GO" id="GO:0007131">
    <property type="term" value="P:reciprocal meiotic recombination"/>
    <property type="evidence" value="ECO:0007669"/>
    <property type="project" value="TreeGrafter"/>
</dbReference>
<comment type="subcellular location">
    <subcellularLocation>
        <location evidence="1">Nucleus</location>
    </subcellularLocation>
</comment>
<evidence type="ECO:0000313" key="4">
    <source>
        <dbReference type="EMBL" id="PSN67899.1"/>
    </source>
</evidence>
<evidence type="ECO:0008006" key="6">
    <source>
        <dbReference type="Google" id="ProtNLM"/>
    </source>
</evidence>
<accession>A0A2T2NRA2</accession>
<dbReference type="PANTHER" id="PTHR46457">
    <property type="entry name" value="DNA REPAIR PROTEIN RAD51 HOMOLOG 4"/>
    <property type="match status" value="1"/>
</dbReference>
<dbReference type="PANTHER" id="PTHR46457:SF1">
    <property type="entry name" value="DNA REPAIR PROTEIN RAD51 HOMOLOG 4"/>
    <property type="match status" value="1"/>
</dbReference>
<dbReference type="InterPro" id="IPR051988">
    <property type="entry name" value="HRR_RAD51_Paralog"/>
</dbReference>
<dbReference type="GO" id="GO:0008094">
    <property type="term" value="F:ATP-dependent activity, acting on DNA"/>
    <property type="evidence" value="ECO:0007669"/>
    <property type="project" value="TreeGrafter"/>
</dbReference>
<sequence length="446" mass="48893">MELPGRKGEEMIEPVLASTLIGHEELDTIVDEAASELLGERKRRDLKHRLTLGVKSVDEVLDGGIEEGVLMGISGEGVDLSLALMAASLVGDEASTAAVIDTTGNIDVLRIYTFILSRLKSTAPFQSEPESEIEDVAAKILDRVKIMRVFDLEGVVEAVGEIREGLTGQSATGKTQDKDDIKVTGETKGEQDTTAKKPEESMIDKPLIKKTVIADSEDEDEDEDEMLFDTEHQYTTIATPTVDRPTELQPLSGHLTLDEDRDPNQMAKTSFILIDNLSHVTTSLLKKNHTQATALSTSFLIALANLTHDRTLRTLLLNPCTPKRTSTSGQPGNAAQGLPPHQNQPQPQPQQQYSSTRHPPPSPSIFTSNTAIPPFLNILPPYLDLHLLVSKLPLRQADAKLWYTGDAQQRRRADMVSVVEVLSDRYARRLGAWGAFRTGDHGLSDV</sequence>
<feature type="region of interest" description="Disordered" evidence="3">
    <location>
        <begin position="168"/>
        <end position="201"/>
    </location>
</feature>
<evidence type="ECO:0000256" key="2">
    <source>
        <dbReference type="ARBA" id="ARBA00023242"/>
    </source>
</evidence>
<dbReference type="GO" id="GO:0033063">
    <property type="term" value="C:Rad51B-Rad51C-Rad51D-XRCC2 complex"/>
    <property type="evidence" value="ECO:0007669"/>
    <property type="project" value="TreeGrafter"/>
</dbReference>
<dbReference type="Gene3D" id="3.40.50.300">
    <property type="entry name" value="P-loop containing nucleotide triphosphate hydrolases"/>
    <property type="match status" value="1"/>
</dbReference>
<organism evidence="4 5">
    <name type="scientific">Corynespora cassiicola Philippines</name>
    <dbReference type="NCBI Taxonomy" id="1448308"/>
    <lineage>
        <taxon>Eukaryota</taxon>
        <taxon>Fungi</taxon>
        <taxon>Dikarya</taxon>
        <taxon>Ascomycota</taxon>
        <taxon>Pezizomycotina</taxon>
        <taxon>Dothideomycetes</taxon>
        <taxon>Pleosporomycetidae</taxon>
        <taxon>Pleosporales</taxon>
        <taxon>Corynesporascaceae</taxon>
        <taxon>Corynespora</taxon>
    </lineage>
</organism>
<dbReference type="AlphaFoldDB" id="A0A2T2NRA2"/>
<name>A0A2T2NRA2_CORCC</name>
<dbReference type="EMBL" id="KZ678134">
    <property type="protein sequence ID" value="PSN67899.1"/>
    <property type="molecule type" value="Genomic_DNA"/>
</dbReference>
<proteinExistence type="predicted"/>
<keyword evidence="2" id="KW-0539">Nucleus</keyword>
<dbReference type="GO" id="GO:0000400">
    <property type="term" value="F:four-way junction DNA binding"/>
    <property type="evidence" value="ECO:0007669"/>
    <property type="project" value="TreeGrafter"/>
</dbReference>
<dbReference type="InterPro" id="IPR027417">
    <property type="entry name" value="P-loop_NTPase"/>
</dbReference>
<feature type="compositionally biased region" description="Polar residues" evidence="3">
    <location>
        <begin position="323"/>
        <end position="333"/>
    </location>
</feature>
<evidence type="ECO:0000256" key="3">
    <source>
        <dbReference type="SAM" id="MobiDB-lite"/>
    </source>
</evidence>
<dbReference type="GO" id="GO:0042148">
    <property type="term" value="P:DNA strand invasion"/>
    <property type="evidence" value="ECO:0007669"/>
    <property type="project" value="TreeGrafter"/>
</dbReference>
<keyword evidence="5" id="KW-1185">Reference proteome</keyword>
<dbReference type="Proteomes" id="UP000240883">
    <property type="component" value="Unassembled WGS sequence"/>
</dbReference>
<evidence type="ECO:0000256" key="1">
    <source>
        <dbReference type="ARBA" id="ARBA00004123"/>
    </source>
</evidence>
<dbReference type="GO" id="GO:0005657">
    <property type="term" value="C:replication fork"/>
    <property type="evidence" value="ECO:0007669"/>
    <property type="project" value="TreeGrafter"/>
</dbReference>
<feature type="compositionally biased region" description="Low complexity" evidence="3">
    <location>
        <begin position="339"/>
        <end position="352"/>
    </location>
</feature>
<dbReference type="GO" id="GO:0005815">
    <property type="term" value="C:microtubule organizing center"/>
    <property type="evidence" value="ECO:0007669"/>
    <property type="project" value="TreeGrafter"/>
</dbReference>
<dbReference type="GO" id="GO:0000723">
    <property type="term" value="P:telomere maintenance"/>
    <property type="evidence" value="ECO:0007669"/>
    <property type="project" value="TreeGrafter"/>
</dbReference>
<dbReference type="OrthoDB" id="336321at2759"/>
<gene>
    <name evidence="4" type="ORF">BS50DRAFT_633563</name>
</gene>
<reference evidence="4 5" key="1">
    <citation type="journal article" date="2018" name="Front. Microbiol.">
        <title>Genome-Wide Analysis of Corynespora cassiicola Leaf Fall Disease Putative Effectors.</title>
        <authorList>
            <person name="Lopez D."/>
            <person name="Ribeiro S."/>
            <person name="Label P."/>
            <person name="Fumanal B."/>
            <person name="Venisse J.S."/>
            <person name="Kohler A."/>
            <person name="de Oliveira R.R."/>
            <person name="Labutti K."/>
            <person name="Lipzen A."/>
            <person name="Lail K."/>
            <person name="Bauer D."/>
            <person name="Ohm R.A."/>
            <person name="Barry K.W."/>
            <person name="Spatafora J."/>
            <person name="Grigoriev I.V."/>
            <person name="Martin F.M."/>
            <person name="Pujade-Renaud V."/>
        </authorList>
    </citation>
    <scope>NUCLEOTIDE SEQUENCE [LARGE SCALE GENOMIC DNA]</scope>
    <source>
        <strain evidence="4 5">Philippines</strain>
    </source>
</reference>
<dbReference type="STRING" id="1448308.A0A2T2NRA2"/>